<proteinExistence type="predicted"/>
<dbReference type="RefSeq" id="WP_110172195.1">
    <property type="nucleotide sequence ID" value="NZ_CP015136.1"/>
</dbReference>
<name>A0A143PRW6_LUTPR</name>
<dbReference type="KEGG" id="abac:LuPra_03805"/>
<evidence type="ECO:0000256" key="1">
    <source>
        <dbReference type="SAM" id="MobiDB-lite"/>
    </source>
</evidence>
<reference evidence="3" key="2">
    <citation type="submission" date="2016-04" db="EMBL/GenBank/DDBJ databases">
        <title>First Complete Genome Sequence of a Subdivision 6 Acidobacterium.</title>
        <authorList>
            <person name="Huang S."/>
            <person name="Vieira S."/>
            <person name="Bunk B."/>
            <person name="Riedel T."/>
            <person name="Sproeer C."/>
            <person name="Overmann J."/>
        </authorList>
    </citation>
    <scope>NUCLEOTIDE SEQUENCE [LARGE SCALE GENOMIC DNA]</scope>
    <source>
        <strain evidence="3">DSM 100886 HEG_-6_39</strain>
    </source>
</reference>
<keyword evidence="3" id="KW-1185">Reference proteome</keyword>
<evidence type="ECO:0000313" key="2">
    <source>
        <dbReference type="EMBL" id="AMY10569.1"/>
    </source>
</evidence>
<feature type="region of interest" description="Disordered" evidence="1">
    <location>
        <begin position="52"/>
        <end position="74"/>
    </location>
</feature>
<sequence>MTTSPRSQRWSEDEVRQLTTLAVRGVPEGEIARILGRTVAAVRTKAAHNRVTLVRDSTAGPERQPLPWERPHGS</sequence>
<gene>
    <name evidence="2" type="ORF">LuPra_03805</name>
</gene>
<protein>
    <submittedName>
        <fullName evidence="2">Uncharacterized protein</fullName>
    </submittedName>
</protein>
<dbReference type="EMBL" id="CP015136">
    <property type="protein sequence ID" value="AMY10569.1"/>
    <property type="molecule type" value="Genomic_DNA"/>
</dbReference>
<dbReference type="AlphaFoldDB" id="A0A143PRW6"/>
<reference evidence="2 3" key="1">
    <citation type="journal article" date="2016" name="Genome Announc.">
        <title>First Complete Genome Sequence of a Subdivision 6 Acidobacterium Strain.</title>
        <authorList>
            <person name="Huang S."/>
            <person name="Vieira S."/>
            <person name="Bunk B."/>
            <person name="Riedel T."/>
            <person name="Sproer C."/>
            <person name="Overmann J."/>
        </authorList>
    </citation>
    <scope>NUCLEOTIDE SEQUENCE [LARGE SCALE GENOMIC DNA]</scope>
    <source>
        <strain evidence="3">DSM 100886 HEG_-6_39</strain>
    </source>
</reference>
<dbReference type="Proteomes" id="UP000076079">
    <property type="component" value="Chromosome"/>
</dbReference>
<accession>A0A143PRW6</accession>
<organism evidence="2 3">
    <name type="scientific">Luteitalea pratensis</name>
    <dbReference type="NCBI Taxonomy" id="1855912"/>
    <lineage>
        <taxon>Bacteria</taxon>
        <taxon>Pseudomonadati</taxon>
        <taxon>Acidobacteriota</taxon>
        <taxon>Vicinamibacteria</taxon>
        <taxon>Vicinamibacterales</taxon>
        <taxon>Vicinamibacteraceae</taxon>
        <taxon>Luteitalea</taxon>
    </lineage>
</organism>
<evidence type="ECO:0000313" key="3">
    <source>
        <dbReference type="Proteomes" id="UP000076079"/>
    </source>
</evidence>